<name>A0ACC2TH60_9FUNG</name>
<proteinExistence type="predicted"/>
<gene>
    <name evidence="1" type="ORF">DSO57_1012555</name>
</gene>
<organism evidence="1 2">
    <name type="scientific">Entomophthora muscae</name>
    <dbReference type="NCBI Taxonomy" id="34485"/>
    <lineage>
        <taxon>Eukaryota</taxon>
        <taxon>Fungi</taxon>
        <taxon>Fungi incertae sedis</taxon>
        <taxon>Zoopagomycota</taxon>
        <taxon>Entomophthoromycotina</taxon>
        <taxon>Entomophthoromycetes</taxon>
        <taxon>Entomophthorales</taxon>
        <taxon>Entomophthoraceae</taxon>
        <taxon>Entomophthora</taxon>
    </lineage>
</organism>
<comment type="caution">
    <text evidence="1">The sequence shown here is derived from an EMBL/GenBank/DDBJ whole genome shotgun (WGS) entry which is preliminary data.</text>
</comment>
<accession>A0ACC2TH60</accession>
<reference evidence="1" key="1">
    <citation type="submission" date="2022-04" db="EMBL/GenBank/DDBJ databases">
        <title>Genome of the entomopathogenic fungus Entomophthora muscae.</title>
        <authorList>
            <person name="Elya C."/>
            <person name="Lovett B.R."/>
            <person name="Lee E."/>
            <person name="Macias A.M."/>
            <person name="Hajek A.E."/>
            <person name="De Bivort B.L."/>
            <person name="Kasson M.T."/>
            <person name="De Fine Licht H.H."/>
            <person name="Stajich J.E."/>
        </authorList>
    </citation>
    <scope>NUCLEOTIDE SEQUENCE</scope>
    <source>
        <strain evidence="1">Berkeley</strain>
    </source>
</reference>
<sequence length="187" mass="21230">MDQLPFELIQLVLAKVHLETIPAVMQVCCAWRKVALELIQKELKSYSINISFNQKTTLNAQLLFSHIDTSLYPIFTSCGGHSGDFYPSLIRSPSSKAITLIKEGSKTEIKRNIHLRLTKNGIVTYSGKDFTFQYAVQKGLFGDRTYQSVTPLSFRCPLILLLHSKPPKPVTKKPLFHPQLRLLCLIR</sequence>
<evidence type="ECO:0000313" key="2">
    <source>
        <dbReference type="Proteomes" id="UP001165960"/>
    </source>
</evidence>
<dbReference type="Proteomes" id="UP001165960">
    <property type="component" value="Unassembled WGS sequence"/>
</dbReference>
<dbReference type="EMBL" id="QTSX02002885">
    <property type="protein sequence ID" value="KAJ9073806.1"/>
    <property type="molecule type" value="Genomic_DNA"/>
</dbReference>
<evidence type="ECO:0000313" key="1">
    <source>
        <dbReference type="EMBL" id="KAJ9073806.1"/>
    </source>
</evidence>
<protein>
    <submittedName>
        <fullName evidence="1">Uncharacterized protein</fullName>
    </submittedName>
</protein>
<keyword evidence="2" id="KW-1185">Reference proteome</keyword>